<dbReference type="OrthoDB" id="108063at2759"/>
<organism evidence="3 4">
    <name type="scientific">Phytophthora cactorum</name>
    <dbReference type="NCBI Taxonomy" id="29920"/>
    <lineage>
        <taxon>Eukaryota</taxon>
        <taxon>Sar</taxon>
        <taxon>Stramenopiles</taxon>
        <taxon>Oomycota</taxon>
        <taxon>Peronosporomycetes</taxon>
        <taxon>Peronosporales</taxon>
        <taxon>Peronosporaceae</taxon>
        <taxon>Phytophthora</taxon>
    </lineage>
</organism>
<dbReference type="EMBL" id="RCMK01000040">
    <property type="protein sequence ID" value="KAG2952234.1"/>
    <property type="molecule type" value="Genomic_DNA"/>
</dbReference>
<dbReference type="Proteomes" id="UP000736787">
    <property type="component" value="Unassembled WGS sequence"/>
</dbReference>
<keyword evidence="4" id="KW-1185">Reference proteome</keyword>
<dbReference type="AlphaFoldDB" id="A0A329SRH1"/>
<evidence type="ECO:0000313" key="4">
    <source>
        <dbReference type="Proteomes" id="UP000251314"/>
    </source>
</evidence>
<dbReference type="Proteomes" id="UP000760860">
    <property type="component" value="Unassembled WGS sequence"/>
</dbReference>
<dbReference type="EMBL" id="MJFZ01000063">
    <property type="protein sequence ID" value="RAW39563.1"/>
    <property type="molecule type" value="Genomic_DNA"/>
</dbReference>
<accession>A0A329SRH1</accession>
<name>A0A329SRH1_9STRA</name>
<reference evidence="3 4" key="1">
    <citation type="submission" date="2018-01" db="EMBL/GenBank/DDBJ databases">
        <title>Draft genome of the strawberry crown rot pathogen Phytophthora cactorum.</title>
        <authorList>
            <person name="Armitage A.D."/>
            <person name="Lysoe E."/>
            <person name="Nellist C.F."/>
            <person name="Harrison R.J."/>
            <person name="Brurberg M.B."/>
        </authorList>
    </citation>
    <scope>NUCLEOTIDE SEQUENCE [LARGE SCALE GENOMIC DNA]</scope>
    <source>
        <strain evidence="3 4">10300</strain>
    </source>
</reference>
<evidence type="ECO:0000313" key="1">
    <source>
        <dbReference type="EMBL" id="KAG2952234.1"/>
    </source>
</evidence>
<dbReference type="EMBL" id="RCMV01000024">
    <property type="protein sequence ID" value="KAG3227924.1"/>
    <property type="molecule type" value="Genomic_DNA"/>
</dbReference>
<sequence length="221" mass="25570">MSNEIQEHTKQWIWYQVKLWTAQNDCPHLATWSSQFRLATVLGGEVPSADPEITSASDHLPQGDELLEVIDTSDVVQEVKPQDHDPGNGQESVRYRLKTDLERIEHFHRVEFELQNAYCNPIKDRGDQALLANRTKEHPSRAGRFLRSTTGRLDYDNWRRCNSKRFNELAAEEIDKLENKEEYVAEANEIMRKFSAEYAKRDVQFEFTSTDSTGVDVLALL</sequence>
<dbReference type="VEuPathDB" id="FungiDB:PC110_g4192"/>
<comment type="caution">
    <text evidence="3">The sequence shown here is derived from an EMBL/GenBank/DDBJ whole genome shotgun (WGS) entry which is preliminary data.</text>
</comment>
<gene>
    <name evidence="3" type="ORF">PC110_g4192</name>
    <name evidence="1" type="ORF">PC117_g2957</name>
    <name evidence="2" type="ORF">PC129_g1535</name>
</gene>
<evidence type="ECO:0000313" key="2">
    <source>
        <dbReference type="EMBL" id="KAG3227924.1"/>
    </source>
</evidence>
<protein>
    <submittedName>
        <fullName evidence="3">Uncharacterized protein</fullName>
    </submittedName>
</protein>
<evidence type="ECO:0000313" key="3">
    <source>
        <dbReference type="EMBL" id="RAW39563.1"/>
    </source>
</evidence>
<proteinExistence type="predicted"/>
<dbReference type="Proteomes" id="UP000251314">
    <property type="component" value="Unassembled WGS sequence"/>
</dbReference>
<reference evidence="1" key="2">
    <citation type="submission" date="2018-10" db="EMBL/GenBank/DDBJ databases">
        <title>Effector identification in a new, highly contiguous assembly of the strawberry crown rot pathogen Phytophthora cactorum.</title>
        <authorList>
            <person name="Armitage A.D."/>
            <person name="Nellist C.F."/>
            <person name="Bates H."/>
            <person name="Vickerstaff R.J."/>
            <person name="Harrison R.J."/>
        </authorList>
    </citation>
    <scope>NUCLEOTIDE SEQUENCE</scope>
    <source>
        <strain evidence="1">4040</strain>
        <strain evidence="2">P421</strain>
    </source>
</reference>